<protein>
    <recommendedName>
        <fullName evidence="6">Deoxyribose-phosphate aldolase</fullName>
        <shortName evidence="6">DERA</shortName>
        <ecNumber evidence="6">4.1.2.4</ecNumber>
    </recommendedName>
    <alternativeName>
        <fullName evidence="6">2-deoxy-D-ribose 5-phosphate aldolase</fullName>
    </alternativeName>
    <alternativeName>
        <fullName evidence="6">Phosphodeoxyriboaldolase</fullName>
        <shortName evidence="6">Deoxyriboaldolase</shortName>
    </alternativeName>
</protein>
<dbReference type="CDD" id="cd00959">
    <property type="entry name" value="DeoC"/>
    <property type="match status" value="1"/>
</dbReference>
<evidence type="ECO:0000256" key="4">
    <source>
        <dbReference type="ARBA" id="ARBA00023270"/>
    </source>
</evidence>
<evidence type="ECO:0000313" key="7">
    <source>
        <dbReference type="EMBL" id="MBD3917941.1"/>
    </source>
</evidence>
<organism evidence="7 8">
    <name type="scientific">Paenibacillus terricola</name>
    <dbReference type="NCBI Taxonomy" id="2763503"/>
    <lineage>
        <taxon>Bacteria</taxon>
        <taxon>Bacillati</taxon>
        <taxon>Bacillota</taxon>
        <taxon>Bacilli</taxon>
        <taxon>Bacillales</taxon>
        <taxon>Paenibacillaceae</taxon>
        <taxon>Paenibacillus</taxon>
    </lineage>
</organism>
<dbReference type="SMART" id="SM01133">
    <property type="entry name" value="DeoC"/>
    <property type="match status" value="1"/>
</dbReference>
<comment type="similarity">
    <text evidence="1 6">Belongs to the DeoC/FbaB aldolase family. DeoC type 1 subfamily.</text>
</comment>
<evidence type="ECO:0000256" key="5">
    <source>
        <dbReference type="ARBA" id="ARBA00048791"/>
    </source>
</evidence>
<dbReference type="Pfam" id="PF01791">
    <property type="entry name" value="DeoC"/>
    <property type="match status" value="1"/>
</dbReference>
<evidence type="ECO:0000256" key="3">
    <source>
        <dbReference type="ARBA" id="ARBA00023239"/>
    </source>
</evidence>
<comment type="subcellular location">
    <subcellularLocation>
        <location evidence="6">Cytoplasm</location>
    </subcellularLocation>
</comment>
<comment type="function">
    <text evidence="6">Catalyzes a reversible aldol reaction between acetaldehyde and D-glyceraldehyde 3-phosphate to generate 2-deoxy-D-ribose 5-phosphate.</text>
</comment>
<gene>
    <name evidence="6 7" type="primary">deoC</name>
    <name evidence="7" type="ORF">H8B09_04180</name>
</gene>
<dbReference type="PANTHER" id="PTHR10889">
    <property type="entry name" value="DEOXYRIBOSE-PHOSPHATE ALDOLASE"/>
    <property type="match status" value="1"/>
</dbReference>
<dbReference type="Proteomes" id="UP000609346">
    <property type="component" value="Unassembled WGS sequence"/>
</dbReference>
<comment type="catalytic activity">
    <reaction evidence="5 6">
        <text>2-deoxy-D-ribose 5-phosphate = D-glyceraldehyde 3-phosphate + acetaldehyde</text>
        <dbReference type="Rhea" id="RHEA:12821"/>
        <dbReference type="ChEBI" id="CHEBI:15343"/>
        <dbReference type="ChEBI" id="CHEBI:59776"/>
        <dbReference type="ChEBI" id="CHEBI:62877"/>
        <dbReference type="EC" id="4.1.2.4"/>
    </reaction>
</comment>
<dbReference type="GO" id="GO:0004139">
    <property type="term" value="F:deoxyribose-phosphate aldolase activity"/>
    <property type="evidence" value="ECO:0007669"/>
    <property type="project" value="UniProtKB-EC"/>
</dbReference>
<dbReference type="PIRSF" id="PIRSF001357">
    <property type="entry name" value="DeoC"/>
    <property type="match status" value="1"/>
</dbReference>
<dbReference type="NCBIfam" id="TIGR00126">
    <property type="entry name" value="deoC"/>
    <property type="match status" value="1"/>
</dbReference>
<keyword evidence="3 6" id="KW-0456">Lyase</keyword>
<keyword evidence="4 6" id="KW-0704">Schiff base</keyword>
<comment type="caution">
    <text evidence="7">The sequence shown here is derived from an EMBL/GenBank/DDBJ whole genome shotgun (WGS) entry which is preliminary data.</text>
</comment>
<evidence type="ECO:0000256" key="1">
    <source>
        <dbReference type="ARBA" id="ARBA00010936"/>
    </source>
</evidence>
<dbReference type="RefSeq" id="WP_191202194.1">
    <property type="nucleotide sequence ID" value="NZ_JACXZA010000001.1"/>
</dbReference>
<feature type="active site" description="Proton donor/acceptor" evidence="6">
    <location>
        <position position="189"/>
    </location>
</feature>
<evidence type="ECO:0000256" key="6">
    <source>
        <dbReference type="HAMAP-Rule" id="MF_00114"/>
    </source>
</evidence>
<evidence type="ECO:0000313" key="8">
    <source>
        <dbReference type="Proteomes" id="UP000609346"/>
    </source>
</evidence>
<sequence length="245" mass="25290">MLELWSPEKSIARFIDHTLLKPGATAADIDKLCEEAMEHQFYSVCVNGSWVSYCTEKLAGTDVAVSAVVGFPLGAMSTKVKVFEAAEAVDDGAAEIDMVLPIGALLEGRYGVVANDIGAVVRAVEGSAIVKVIFETGMLSDEQKFEACRVAEAAGAHYVKTSTGFGVGSATEEDIRLMRKSVSPGIGVKASGGIRSRETALIMLNAGATRLGTSAGVAIVTEAAGNVNSTPAGNTAAGPEASTPY</sequence>
<dbReference type="HAMAP" id="MF_00114">
    <property type="entry name" value="DeoC_type1"/>
    <property type="match status" value="1"/>
</dbReference>
<evidence type="ECO:0000256" key="2">
    <source>
        <dbReference type="ARBA" id="ARBA00022490"/>
    </source>
</evidence>
<feature type="active site" description="Schiff-base intermediate with acetaldehyde" evidence="6">
    <location>
        <position position="160"/>
    </location>
</feature>
<dbReference type="InterPro" id="IPR028581">
    <property type="entry name" value="DeoC_typeI"/>
</dbReference>
<dbReference type="PANTHER" id="PTHR10889:SF1">
    <property type="entry name" value="DEOXYRIBOSE-PHOSPHATE ALDOLASE"/>
    <property type="match status" value="1"/>
</dbReference>
<comment type="pathway">
    <text evidence="6">Carbohydrate degradation; 2-deoxy-D-ribose 1-phosphate degradation; D-glyceraldehyde 3-phosphate and acetaldehyde from 2-deoxy-alpha-D-ribose 1-phosphate: step 2/2.</text>
</comment>
<proteinExistence type="inferred from homology"/>
<dbReference type="Gene3D" id="3.20.20.70">
    <property type="entry name" value="Aldolase class I"/>
    <property type="match status" value="1"/>
</dbReference>
<name>A0ABR8MRQ0_9BACL</name>
<dbReference type="InterPro" id="IPR011343">
    <property type="entry name" value="DeoC"/>
</dbReference>
<accession>A0ABR8MRQ0</accession>
<feature type="active site" description="Proton donor/acceptor" evidence="6">
    <location>
        <position position="97"/>
    </location>
</feature>
<keyword evidence="2 6" id="KW-0963">Cytoplasm</keyword>
<dbReference type="InterPro" id="IPR013785">
    <property type="entry name" value="Aldolase_TIM"/>
</dbReference>
<dbReference type="SUPFAM" id="SSF51569">
    <property type="entry name" value="Aldolase"/>
    <property type="match status" value="1"/>
</dbReference>
<dbReference type="InterPro" id="IPR002915">
    <property type="entry name" value="DeoC/FbaB/LacD_aldolase"/>
</dbReference>
<keyword evidence="8" id="KW-1185">Reference proteome</keyword>
<dbReference type="EMBL" id="JACXZA010000001">
    <property type="protein sequence ID" value="MBD3917941.1"/>
    <property type="molecule type" value="Genomic_DNA"/>
</dbReference>
<reference evidence="7 8" key="1">
    <citation type="submission" date="2020-09" db="EMBL/GenBank/DDBJ databases">
        <title>Paenibacillus sp. strain PR3 16S rRNA gene Genome sequencing and assembly.</title>
        <authorList>
            <person name="Kim J."/>
        </authorList>
    </citation>
    <scope>NUCLEOTIDE SEQUENCE [LARGE SCALE GENOMIC DNA]</scope>
    <source>
        <strain evidence="7 8">PR3</strain>
    </source>
</reference>
<dbReference type="EC" id="4.1.2.4" evidence="6"/>